<proteinExistence type="predicted"/>
<evidence type="ECO:0000313" key="2">
    <source>
        <dbReference type="EMBL" id="SFO40961.1"/>
    </source>
</evidence>
<accession>A0A1I5GZE6</accession>
<dbReference type="EMBL" id="FOUP01000014">
    <property type="protein sequence ID" value="SFO40961.1"/>
    <property type="molecule type" value="Genomic_DNA"/>
</dbReference>
<gene>
    <name evidence="1" type="ORF">ATL45_7716</name>
    <name evidence="2" type="ORF">SAMN05421805_11412</name>
</gene>
<dbReference type="Proteomes" id="UP000199398">
    <property type="component" value="Unassembled WGS sequence"/>
</dbReference>
<name>A0A1I5GZE6_9PSEU</name>
<reference evidence="1 4" key="2">
    <citation type="submission" date="2018-10" db="EMBL/GenBank/DDBJ databases">
        <title>Sequencing the genomes of 1000 actinobacteria strains.</title>
        <authorList>
            <person name="Klenk H.-P."/>
        </authorList>
    </citation>
    <scope>NUCLEOTIDE SEQUENCE [LARGE SCALE GENOMIC DNA]</scope>
    <source>
        <strain evidence="1 4">DSM 45119</strain>
    </source>
</reference>
<protein>
    <submittedName>
        <fullName evidence="2">Uncharacterized protein</fullName>
    </submittedName>
</protein>
<dbReference type="OrthoDB" id="3440574at2"/>
<dbReference type="AlphaFoldDB" id="A0A1I5GZE6"/>
<evidence type="ECO:0000313" key="4">
    <source>
        <dbReference type="Proteomes" id="UP000270697"/>
    </source>
</evidence>
<reference evidence="2 3" key="1">
    <citation type="submission" date="2016-10" db="EMBL/GenBank/DDBJ databases">
        <authorList>
            <person name="de Groot N.N."/>
        </authorList>
    </citation>
    <scope>NUCLEOTIDE SEQUENCE [LARGE SCALE GENOMIC DNA]</scope>
    <source>
        <strain evidence="2 3">CPCC 201259</strain>
    </source>
</reference>
<evidence type="ECO:0000313" key="3">
    <source>
        <dbReference type="Proteomes" id="UP000199398"/>
    </source>
</evidence>
<keyword evidence="4" id="KW-1185">Reference proteome</keyword>
<dbReference type="Proteomes" id="UP000270697">
    <property type="component" value="Unassembled WGS sequence"/>
</dbReference>
<evidence type="ECO:0000313" key="1">
    <source>
        <dbReference type="EMBL" id="RKT89262.1"/>
    </source>
</evidence>
<dbReference type="EMBL" id="RBXX01000002">
    <property type="protein sequence ID" value="RKT89262.1"/>
    <property type="molecule type" value="Genomic_DNA"/>
</dbReference>
<organism evidence="2 3">
    <name type="scientific">Saccharopolyspora antimicrobica</name>
    <dbReference type="NCBI Taxonomy" id="455193"/>
    <lineage>
        <taxon>Bacteria</taxon>
        <taxon>Bacillati</taxon>
        <taxon>Actinomycetota</taxon>
        <taxon>Actinomycetes</taxon>
        <taxon>Pseudonocardiales</taxon>
        <taxon>Pseudonocardiaceae</taxon>
        <taxon>Saccharopolyspora</taxon>
    </lineage>
</organism>
<dbReference type="RefSeq" id="WP_093156918.1">
    <property type="nucleotide sequence ID" value="NZ_FOUP01000014.1"/>
</dbReference>
<sequence length="91" mass="9903">MAGPAESAVLVSQPKIGRIPTELRNALWWIDNYYDCAHPLPGATGKIAHAPETHGNPIDKALPIMLLKPDGRIEQKAIAWTTGTPFESSCR</sequence>